<dbReference type="InterPro" id="IPR002797">
    <property type="entry name" value="Polysacc_synth"/>
</dbReference>
<evidence type="ECO:0000256" key="5">
    <source>
        <dbReference type="SAM" id="Phobius"/>
    </source>
</evidence>
<sequence>MPSLKKNFTYNLVYQILIVLVPVLTTPYVSRVLGAESLGVYGFTASVAGYFLVFANLGFANYGNRSIAKVRNDKYQLRETFWSIYMLQILVGLVIVCIYLVVTLGIMRQNNIIFLVQGIIILSALFDTTWLFMGLEKFGIVIFRNTLIKILTLAAIFMFVKGPDDLLKYALIVPAGQLIGFIIVLPMAVKEVGKLKFNLKKSFQHFKPVLVLFVPMIAISLFTSMDTILVGIFSSAKQVAFYQLTSTILSMPKSVIGALGAVMLPRLAHTFANGNDNSSTNISVYMDNSIIFISFYSFAAMFGLIGVAPILANVFLGNGYGEVGYLLTIIATVIPIYAWGNLIRTQLLIPKSNDKPYVISIVLGAITNVTLNLILIRFLGALGGVIATVLTEYVLATYVMVYCAKDIHYSRYGMMSGVFISIGIIMAIVTRLIGIKMGYGVVTLMVQVIVGMFIYLSFTLVYLKKSKNKLFSELSLKVLGYKII</sequence>
<keyword evidence="3 5" id="KW-1133">Transmembrane helix</keyword>
<feature type="transmembrane region" description="Helical" evidence="5">
    <location>
        <begin position="41"/>
        <end position="63"/>
    </location>
</feature>
<evidence type="ECO:0000256" key="3">
    <source>
        <dbReference type="ARBA" id="ARBA00022989"/>
    </source>
</evidence>
<dbReference type="AlphaFoldDB" id="A0A4P6YW94"/>
<reference evidence="7" key="1">
    <citation type="submission" date="2019-03" db="EMBL/GenBank/DDBJ databases">
        <title>Weissella sp. 26KH-42 Genome sequencing.</title>
        <authorList>
            <person name="Heo J."/>
            <person name="Kim S.-J."/>
            <person name="Kim J.-S."/>
            <person name="Hong S.-B."/>
            <person name="Kwon S.-W."/>
        </authorList>
    </citation>
    <scope>NUCLEOTIDE SEQUENCE [LARGE SCALE GENOMIC DNA]</scope>
    <source>
        <strain evidence="7">26KH-42</strain>
    </source>
</reference>
<dbReference type="PANTHER" id="PTHR43424:SF1">
    <property type="entry name" value="LOCUS PUTATIVE PROTEIN 1-RELATED"/>
    <property type="match status" value="1"/>
</dbReference>
<dbReference type="KEGG" id="wei:EQG49_11760"/>
<feature type="transmembrane region" description="Helical" evidence="5">
    <location>
        <begin position="381"/>
        <end position="401"/>
    </location>
</feature>
<feature type="transmembrane region" description="Helical" evidence="5">
    <location>
        <begin position="140"/>
        <end position="160"/>
    </location>
</feature>
<feature type="transmembrane region" description="Helical" evidence="5">
    <location>
        <begin position="356"/>
        <end position="375"/>
    </location>
</feature>
<name>A0A4P6YW94_9LACO</name>
<comment type="subcellular location">
    <subcellularLocation>
        <location evidence="1">Membrane</location>
        <topology evidence="1">Multi-pass membrane protein</topology>
    </subcellularLocation>
</comment>
<proteinExistence type="predicted"/>
<dbReference type="Pfam" id="PF01943">
    <property type="entry name" value="Polysacc_synt"/>
    <property type="match status" value="1"/>
</dbReference>
<organism evidence="6 7">
    <name type="scientific">Periweissella cryptocerci</name>
    <dbReference type="NCBI Taxonomy" id="2506420"/>
    <lineage>
        <taxon>Bacteria</taxon>
        <taxon>Bacillati</taxon>
        <taxon>Bacillota</taxon>
        <taxon>Bacilli</taxon>
        <taxon>Lactobacillales</taxon>
        <taxon>Lactobacillaceae</taxon>
        <taxon>Periweissella</taxon>
    </lineage>
</organism>
<keyword evidence="4 5" id="KW-0472">Membrane</keyword>
<feature type="transmembrane region" description="Helical" evidence="5">
    <location>
        <begin position="12"/>
        <end position="29"/>
    </location>
</feature>
<feature type="transmembrane region" description="Helical" evidence="5">
    <location>
        <begin position="112"/>
        <end position="133"/>
    </location>
</feature>
<feature type="transmembrane region" description="Helical" evidence="5">
    <location>
        <begin position="285"/>
        <end position="311"/>
    </location>
</feature>
<dbReference type="GO" id="GO:0016020">
    <property type="term" value="C:membrane"/>
    <property type="evidence" value="ECO:0007669"/>
    <property type="project" value="UniProtKB-SubCell"/>
</dbReference>
<evidence type="ECO:0000256" key="1">
    <source>
        <dbReference type="ARBA" id="ARBA00004141"/>
    </source>
</evidence>
<accession>A0A4P6YW94</accession>
<feature type="transmembrane region" description="Helical" evidence="5">
    <location>
        <begin position="166"/>
        <end position="189"/>
    </location>
</feature>
<protein>
    <submittedName>
        <fullName evidence="6">Flippase</fullName>
    </submittedName>
</protein>
<dbReference type="PANTHER" id="PTHR43424">
    <property type="entry name" value="LOCUS PUTATIVE PROTEIN 1-RELATED"/>
    <property type="match status" value="1"/>
</dbReference>
<feature type="transmembrane region" description="Helical" evidence="5">
    <location>
        <begin position="323"/>
        <end position="344"/>
    </location>
</feature>
<dbReference type="Proteomes" id="UP000292886">
    <property type="component" value="Chromosome"/>
</dbReference>
<gene>
    <name evidence="6" type="ORF">EQG49_11760</name>
</gene>
<evidence type="ECO:0000256" key="2">
    <source>
        <dbReference type="ARBA" id="ARBA00022692"/>
    </source>
</evidence>
<keyword evidence="2 5" id="KW-0812">Transmembrane</keyword>
<evidence type="ECO:0000313" key="6">
    <source>
        <dbReference type="EMBL" id="QBO37080.1"/>
    </source>
</evidence>
<evidence type="ECO:0000256" key="4">
    <source>
        <dbReference type="ARBA" id="ARBA00023136"/>
    </source>
</evidence>
<evidence type="ECO:0000313" key="7">
    <source>
        <dbReference type="Proteomes" id="UP000292886"/>
    </source>
</evidence>
<feature type="transmembrane region" description="Helical" evidence="5">
    <location>
        <begin position="439"/>
        <end position="463"/>
    </location>
</feature>
<feature type="transmembrane region" description="Helical" evidence="5">
    <location>
        <begin position="84"/>
        <end position="106"/>
    </location>
</feature>
<dbReference type="OrthoDB" id="9815702at2"/>
<feature type="transmembrane region" description="Helical" evidence="5">
    <location>
        <begin position="240"/>
        <end position="264"/>
    </location>
</feature>
<feature type="transmembrane region" description="Helical" evidence="5">
    <location>
        <begin position="413"/>
        <end position="433"/>
    </location>
</feature>
<dbReference type="InterPro" id="IPR052556">
    <property type="entry name" value="PolySynth_Transporter"/>
</dbReference>
<keyword evidence="7" id="KW-1185">Reference proteome</keyword>
<dbReference type="EMBL" id="CP037940">
    <property type="protein sequence ID" value="QBO37080.1"/>
    <property type="molecule type" value="Genomic_DNA"/>
</dbReference>
<feature type="transmembrane region" description="Helical" evidence="5">
    <location>
        <begin position="209"/>
        <end position="234"/>
    </location>
</feature>